<keyword evidence="1" id="KW-1133">Transmembrane helix</keyword>
<dbReference type="GeneID" id="82888492"/>
<protein>
    <submittedName>
        <fullName evidence="3">HPP family</fullName>
    </submittedName>
</protein>
<keyword evidence="1" id="KW-0472">Membrane</keyword>
<dbReference type="EMBL" id="FAUH01000026">
    <property type="protein sequence ID" value="CUU67460.1"/>
    <property type="molecule type" value="Genomic_DNA"/>
</dbReference>
<dbReference type="AlphaFoldDB" id="A0A110BGP2"/>
<gene>
    <name evidence="4" type="ORF">CVA01_23920</name>
    <name evidence="3" type="ORF">CVAR292_02823</name>
</gene>
<feature type="transmembrane region" description="Helical" evidence="1">
    <location>
        <begin position="23"/>
        <end position="45"/>
    </location>
</feature>
<evidence type="ECO:0000313" key="3">
    <source>
        <dbReference type="EMBL" id="CUU67460.1"/>
    </source>
</evidence>
<reference evidence="4 6" key="3">
    <citation type="submission" date="2019-06" db="EMBL/GenBank/DDBJ databases">
        <title>Whole genome shotgun sequence of Corynebacterium variabile NBRC 15286.</title>
        <authorList>
            <person name="Hosoyama A."/>
            <person name="Uohara A."/>
            <person name="Ohji S."/>
            <person name="Ichikawa N."/>
        </authorList>
    </citation>
    <scope>NUCLEOTIDE SEQUENCE [LARGE SCALE GENOMIC DNA]</scope>
    <source>
        <strain evidence="4 6">NBRC 15286</strain>
    </source>
</reference>
<reference evidence="3" key="1">
    <citation type="submission" date="2015-11" db="EMBL/GenBank/DDBJ databases">
        <authorList>
            <person name="Zhang Y."/>
            <person name="Guo Z."/>
        </authorList>
    </citation>
    <scope>NUCLEOTIDE SEQUENCE [LARGE SCALE GENOMIC DNA]</scope>
    <source>
        <strain evidence="3">Mu292</strain>
    </source>
</reference>
<keyword evidence="5" id="KW-1185">Reference proteome</keyword>
<feature type="transmembrane region" description="Helical" evidence="1">
    <location>
        <begin position="141"/>
        <end position="162"/>
    </location>
</feature>
<dbReference type="PANTHER" id="PTHR33741">
    <property type="entry name" value="TRANSMEMBRANE PROTEIN DDB_G0269096-RELATED"/>
    <property type="match status" value="1"/>
</dbReference>
<evidence type="ECO:0000313" key="5">
    <source>
        <dbReference type="Proteomes" id="UP000182498"/>
    </source>
</evidence>
<dbReference type="Proteomes" id="UP000182498">
    <property type="component" value="Unassembled WGS sequence"/>
</dbReference>
<name>A0A110BGP2_9CORY</name>
<sequence length="171" mass="18458">MIPALRSVGRALRRSFTRTQPRFSIPAILLSGFASMVVIALLGFFSDVVGHPLLMASFGASCVLEFVLPKAPVSQPINVIGGHMISAVAGLTVVTTMPTQWWSMSLATGVAIMVMVFLRVLHPPAAGIPLIIMLDGETWSYLLTPVVIGAIFVTMCGALYRWGMKKARMVR</sequence>
<dbReference type="Pfam" id="PF04982">
    <property type="entry name" value="TM_HPP"/>
    <property type="match status" value="1"/>
</dbReference>
<keyword evidence="1" id="KW-0812">Transmembrane</keyword>
<dbReference type="RefSeq" id="WP_244938280.1">
    <property type="nucleotide sequence ID" value="NZ_BJNT01000019.1"/>
</dbReference>
<dbReference type="EMBL" id="BJNT01000019">
    <property type="protein sequence ID" value="GEC87078.1"/>
    <property type="molecule type" value="Genomic_DNA"/>
</dbReference>
<evidence type="ECO:0000256" key="1">
    <source>
        <dbReference type="SAM" id="Phobius"/>
    </source>
</evidence>
<feature type="transmembrane region" description="Helical" evidence="1">
    <location>
        <begin position="101"/>
        <end position="121"/>
    </location>
</feature>
<feature type="transmembrane region" description="Helical" evidence="1">
    <location>
        <begin position="76"/>
        <end position="94"/>
    </location>
</feature>
<dbReference type="InterPro" id="IPR007065">
    <property type="entry name" value="HPP"/>
</dbReference>
<dbReference type="Proteomes" id="UP000319986">
    <property type="component" value="Unassembled WGS sequence"/>
</dbReference>
<evidence type="ECO:0000259" key="2">
    <source>
        <dbReference type="Pfam" id="PF04982"/>
    </source>
</evidence>
<proteinExistence type="predicted"/>
<reference evidence="5" key="2">
    <citation type="submission" date="2015-11" db="EMBL/GenBank/DDBJ databases">
        <authorList>
            <person name="Dugat-Bony E."/>
        </authorList>
    </citation>
    <scope>NUCLEOTIDE SEQUENCE [LARGE SCALE GENOMIC DNA]</scope>
    <source>
        <strain evidence="5">Mu292</strain>
    </source>
</reference>
<feature type="domain" description="HPP transmembrane region" evidence="2">
    <location>
        <begin position="21"/>
        <end position="161"/>
    </location>
</feature>
<dbReference type="PANTHER" id="PTHR33741:SF5">
    <property type="entry name" value="TRANSMEMBRANE PROTEIN DDB_G0269096-RELATED"/>
    <property type="match status" value="1"/>
</dbReference>
<evidence type="ECO:0000313" key="6">
    <source>
        <dbReference type="Proteomes" id="UP000319986"/>
    </source>
</evidence>
<dbReference type="InterPro" id="IPR058581">
    <property type="entry name" value="TM_HPP"/>
</dbReference>
<evidence type="ECO:0000313" key="4">
    <source>
        <dbReference type="EMBL" id="GEC87078.1"/>
    </source>
</evidence>
<organism evidence="3 5">
    <name type="scientific">Corynebacterium variabile</name>
    <dbReference type="NCBI Taxonomy" id="1727"/>
    <lineage>
        <taxon>Bacteria</taxon>
        <taxon>Bacillati</taxon>
        <taxon>Actinomycetota</taxon>
        <taxon>Actinomycetes</taxon>
        <taxon>Mycobacteriales</taxon>
        <taxon>Corynebacteriaceae</taxon>
        <taxon>Corynebacterium</taxon>
    </lineage>
</organism>
<accession>A0A110BGP2</accession>